<dbReference type="Proteomes" id="UP001629230">
    <property type="component" value="Unassembled WGS sequence"/>
</dbReference>
<proteinExistence type="predicted"/>
<dbReference type="EMBL" id="JAQQEZ010000023">
    <property type="protein sequence ID" value="MFM0004783.1"/>
    <property type="molecule type" value="Genomic_DNA"/>
</dbReference>
<keyword evidence="2" id="KW-1185">Reference proteome</keyword>
<comment type="caution">
    <text evidence="1">The sequence shown here is derived from an EMBL/GenBank/DDBJ whole genome shotgun (WGS) entry which is preliminary data.</text>
</comment>
<name>A0ABW9AWZ4_9BURK</name>
<sequence>MDVTIFQSIARVWEKSPSEEQTEQQAEMNFNWVAMLGVWRRISAGWRRWFDEAIRLRGQAEAVYFVDD</sequence>
<accession>A0ABW9AWZ4</accession>
<dbReference type="RefSeq" id="WP_408179610.1">
    <property type="nucleotide sequence ID" value="NZ_JAQQEZ010000023.1"/>
</dbReference>
<gene>
    <name evidence="1" type="ORF">PQR57_27620</name>
</gene>
<reference evidence="1 2" key="1">
    <citation type="journal article" date="2024" name="Chem. Sci.">
        <title>Discovery of megapolipeptins by genome mining of a Burkholderiales bacteria collection.</title>
        <authorList>
            <person name="Paulo B.S."/>
            <person name="Recchia M.J.J."/>
            <person name="Lee S."/>
            <person name="Fergusson C.H."/>
            <person name="Romanowski S.B."/>
            <person name="Hernandez A."/>
            <person name="Krull N."/>
            <person name="Liu D.Y."/>
            <person name="Cavanagh H."/>
            <person name="Bos A."/>
            <person name="Gray C.A."/>
            <person name="Murphy B.T."/>
            <person name="Linington R.G."/>
            <person name="Eustaquio A.S."/>
        </authorList>
    </citation>
    <scope>NUCLEOTIDE SEQUENCE [LARGE SCALE GENOMIC DNA]</scope>
    <source>
        <strain evidence="1 2">RL17-350-BIC-A</strain>
    </source>
</reference>
<organism evidence="1 2">
    <name type="scientific">Paraburkholderia dipogonis</name>
    <dbReference type="NCBI Taxonomy" id="1211383"/>
    <lineage>
        <taxon>Bacteria</taxon>
        <taxon>Pseudomonadati</taxon>
        <taxon>Pseudomonadota</taxon>
        <taxon>Betaproteobacteria</taxon>
        <taxon>Burkholderiales</taxon>
        <taxon>Burkholderiaceae</taxon>
        <taxon>Paraburkholderia</taxon>
    </lineage>
</organism>
<protein>
    <submittedName>
        <fullName evidence="1">Uncharacterized protein</fullName>
    </submittedName>
</protein>
<evidence type="ECO:0000313" key="1">
    <source>
        <dbReference type="EMBL" id="MFM0004783.1"/>
    </source>
</evidence>
<evidence type="ECO:0000313" key="2">
    <source>
        <dbReference type="Proteomes" id="UP001629230"/>
    </source>
</evidence>